<comment type="caution">
    <text evidence="2">The sequence shown here is derived from an EMBL/GenBank/DDBJ whole genome shotgun (WGS) entry which is preliminary data.</text>
</comment>
<gene>
    <name evidence="2" type="ORF">GUJ93_ZPchr0004g40214</name>
</gene>
<accession>A0A8J5VZJ0</accession>
<proteinExistence type="predicted"/>
<sequence length="67" mass="6819">MAISFSFIASCLSVPSMALVQLQALAAACCTNSMSHGSTCKVNHGEGRSSPGFGETCFHPLSPGSVV</sequence>
<feature type="chain" id="PRO_5035215098" description="Secreted protein" evidence="1">
    <location>
        <begin position="19"/>
        <end position="67"/>
    </location>
</feature>
<reference evidence="2" key="2">
    <citation type="submission" date="2021-02" db="EMBL/GenBank/DDBJ databases">
        <authorList>
            <person name="Kimball J.A."/>
            <person name="Haas M.W."/>
            <person name="Macchietto M."/>
            <person name="Kono T."/>
            <person name="Duquette J."/>
            <person name="Shao M."/>
        </authorList>
    </citation>
    <scope>NUCLEOTIDE SEQUENCE</scope>
    <source>
        <tissue evidence="2">Fresh leaf tissue</tissue>
    </source>
</reference>
<dbReference type="EMBL" id="JAAALK010000285">
    <property type="protein sequence ID" value="KAG8066244.1"/>
    <property type="molecule type" value="Genomic_DNA"/>
</dbReference>
<name>A0A8J5VZJ0_ZIZPA</name>
<evidence type="ECO:0000313" key="2">
    <source>
        <dbReference type="EMBL" id="KAG8066244.1"/>
    </source>
</evidence>
<evidence type="ECO:0000313" key="3">
    <source>
        <dbReference type="Proteomes" id="UP000729402"/>
    </source>
</evidence>
<evidence type="ECO:0008006" key="4">
    <source>
        <dbReference type="Google" id="ProtNLM"/>
    </source>
</evidence>
<reference evidence="2" key="1">
    <citation type="journal article" date="2021" name="bioRxiv">
        <title>Whole Genome Assembly and Annotation of Northern Wild Rice, Zizania palustris L., Supports a Whole Genome Duplication in the Zizania Genus.</title>
        <authorList>
            <person name="Haas M."/>
            <person name="Kono T."/>
            <person name="Macchietto M."/>
            <person name="Millas R."/>
            <person name="McGilp L."/>
            <person name="Shao M."/>
            <person name="Duquette J."/>
            <person name="Hirsch C.N."/>
            <person name="Kimball J."/>
        </authorList>
    </citation>
    <scope>NUCLEOTIDE SEQUENCE</scope>
    <source>
        <tissue evidence="2">Fresh leaf tissue</tissue>
    </source>
</reference>
<keyword evidence="3" id="KW-1185">Reference proteome</keyword>
<evidence type="ECO:0000256" key="1">
    <source>
        <dbReference type="SAM" id="SignalP"/>
    </source>
</evidence>
<protein>
    <recommendedName>
        <fullName evidence="4">Secreted protein</fullName>
    </recommendedName>
</protein>
<keyword evidence="1" id="KW-0732">Signal</keyword>
<dbReference type="Proteomes" id="UP000729402">
    <property type="component" value="Unassembled WGS sequence"/>
</dbReference>
<feature type="signal peptide" evidence="1">
    <location>
        <begin position="1"/>
        <end position="18"/>
    </location>
</feature>
<organism evidence="2 3">
    <name type="scientific">Zizania palustris</name>
    <name type="common">Northern wild rice</name>
    <dbReference type="NCBI Taxonomy" id="103762"/>
    <lineage>
        <taxon>Eukaryota</taxon>
        <taxon>Viridiplantae</taxon>
        <taxon>Streptophyta</taxon>
        <taxon>Embryophyta</taxon>
        <taxon>Tracheophyta</taxon>
        <taxon>Spermatophyta</taxon>
        <taxon>Magnoliopsida</taxon>
        <taxon>Liliopsida</taxon>
        <taxon>Poales</taxon>
        <taxon>Poaceae</taxon>
        <taxon>BOP clade</taxon>
        <taxon>Oryzoideae</taxon>
        <taxon>Oryzeae</taxon>
        <taxon>Zizaniinae</taxon>
        <taxon>Zizania</taxon>
    </lineage>
</organism>
<dbReference type="AlphaFoldDB" id="A0A8J5VZJ0"/>